<evidence type="ECO:0000313" key="1">
    <source>
        <dbReference type="EMBL" id="GLQ34431.1"/>
    </source>
</evidence>
<name>A0ABQ5VTE0_9RHOB</name>
<protein>
    <submittedName>
        <fullName evidence="1">Uncharacterized protein</fullName>
    </submittedName>
</protein>
<accession>A0ABQ5VTE0</accession>
<dbReference type="Proteomes" id="UP001156694">
    <property type="component" value="Unassembled WGS sequence"/>
</dbReference>
<organism evidence="1 2">
    <name type="scientific">Amylibacter marinus</name>
    <dbReference type="NCBI Taxonomy" id="1475483"/>
    <lineage>
        <taxon>Bacteria</taxon>
        <taxon>Pseudomonadati</taxon>
        <taxon>Pseudomonadota</taxon>
        <taxon>Alphaproteobacteria</taxon>
        <taxon>Rhodobacterales</taxon>
        <taxon>Paracoccaceae</taxon>
        <taxon>Amylibacter</taxon>
    </lineage>
</organism>
<keyword evidence="2" id="KW-1185">Reference proteome</keyword>
<dbReference type="RefSeq" id="WP_284376184.1">
    <property type="nucleotide sequence ID" value="NZ_BSNN01000002.1"/>
</dbReference>
<gene>
    <name evidence="1" type="ORF">GCM10007939_07140</name>
</gene>
<sequence length="460" mass="50046">MALPFCAFAQGASKGIPQEIIVTPLSQISADAVGLISAQSAGLPSDFWGTLDADQIKGLITIQRPRLPEARALLQRIMIAELSPTLGASDGAQVLIARLDYLMSIGALDAVEALLNKAQPNTAALFAHWFDAKLLLTRPLEACAPLLGSSSIAHDLATRIYCLAQNQDWFTAYLTLETGRELGLITPEIAELLALFLDPERLDSQAPPAAGSFASPLEFTLREALALARPSKGATLAQLHLDLDDSAGWLQQLRAAERLARTGALPMRYLADVYQNGRASASGGVWERVRALASLRRSLTQNNPAQTCQDLDHAWETLAAVDLETFLADTYGERLATMNLPECTDLQINIILLHQNFRALLFDLIQTLPQSDIRHALVAHEFSSITGQTPLQRAVLRAFDAERSNIVSPAEALLRALAAVNEGVGSDPLAVQRLLEILLDLGYQEEAYRFALEFVILERT</sequence>
<evidence type="ECO:0000313" key="2">
    <source>
        <dbReference type="Proteomes" id="UP001156694"/>
    </source>
</evidence>
<reference evidence="2" key="1">
    <citation type="journal article" date="2019" name="Int. J. Syst. Evol. Microbiol.">
        <title>The Global Catalogue of Microorganisms (GCM) 10K type strain sequencing project: providing services to taxonomists for standard genome sequencing and annotation.</title>
        <authorList>
            <consortium name="The Broad Institute Genomics Platform"/>
            <consortium name="The Broad Institute Genome Sequencing Center for Infectious Disease"/>
            <person name="Wu L."/>
            <person name="Ma J."/>
        </authorList>
    </citation>
    <scope>NUCLEOTIDE SEQUENCE [LARGE SCALE GENOMIC DNA]</scope>
    <source>
        <strain evidence="2">NBRC 110140</strain>
    </source>
</reference>
<dbReference type="EMBL" id="BSNN01000002">
    <property type="protein sequence ID" value="GLQ34431.1"/>
    <property type="molecule type" value="Genomic_DNA"/>
</dbReference>
<proteinExistence type="predicted"/>
<comment type="caution">
    <text evidence="1">The sequence shown here is derived from an EMBL/GenBank/DDBJ whole genome shotgun (WGS) entry which is preliminary data.</text>
</comment>